<evidence type="ECO:0000256" key="1">
    <source>
        <dbReference type="SAM" id="SignalP"/>
    </source>
</evidence>
<proteinExistence type="predicted"/>
<organism evidence="2 3">
    <name type="scientific">Pedobacter alpinus</name>
    <dbReference type="NCBI Taxonomy" id="1590643"/>
    <lineage>
        <taxon>Bacteria</taxon>
        <taxon>Pseudomonadati</taxon>
        <taxon>Bacteroidota</taxon>
        <taxon>Sphingobacteriia</taxon>
        <taxon>Sphingobacteriales</taxon>
        <taxon>Sphingobacteriaceae</taxon>
        <taxon>Pedobacter</taxon>
    </lineage>
</organism>
<evidence type="ECO:0000313" key="2">
    <source>
        <dbReference type="EMBL" id="MFD2732194.1"/>
    </source>
</evidence>
<dbReference type="Proteomes" id="UP001597546">
    <property type="component" value="Unassembled WGS sequence"/>
</dbReference>
<evidence type="ECO:0000313" key="3">
    <source>
        <dbReference type="Proteomes" id="UP001597546"/>
    </source>
</evidence>
<dbReference type="RefSeq" id="WP_379045231.1">
    <property type="nucleotide sequence ID" value="NZ_JBHSKW010000052.1"/>
</dbReference>
<keyword evidence="3" id="KW-1185">Reference proteome</keyword>
<evidence type="ECO:0008006" key="4">
    <source>
        <dbReference type="Google" id="ProtNLM"/>
    </source>
</evidence>
<feature type="chain" id="PRO_5045262016" description="Carboxypeptidase regulatory-like domain-containing protein" evidence="1">
    <location>
        <begin position="25"/>
        <end position="219"/>
    </location>
</feature>
<name>A0ABW5TTI4_9SPHI</name>
<sequence>MKTFTYYILLITSLFILTSMSECADQEGPQTIVNGKVYDAITNEGYSNIPLQITRERFGFGGSRYEDFDTVVTDNKGEYHLNFTPILPGTFTIYFKDYDLRKYGLLEEYNISSRKELEIGKTNTIDFKVKKLINLKINLKNSSNYNFNTFRLNSASCNCINYQVDSLRITKDTTLNFKVPRLTKIFATSMFYNKGTNSFKKNEHIYDILGTDTTVVINN</sequence>
<comment type="caution">
    <text evidence="2">The sequence shown here is derived from an EMBL/GenBank/DDBJ whole genome shotgun (WGS) entry which is preliminary data.</text>
</comment>
<dbReference type="EMBL" id="JBHULV010000035">
    <property type="protein sequence ID" value="MFD2732194.1"/>
    <property type="molecule type" value="Genomic_DNA"/>
</dbReference>
<feature type="signal peptide" evidence="1">
    <location>
        <begin position="1"/>
        <end position="24"/>
    </location>
</feature>
<reference evidence="3" key="1">
    <citation type="journal article" date="2019" name="Int. J. Syst. Evol. Microbiol.">
        <title>The Global Catalogue of Microorganisms (GCM) 10K type strain sequencing project: providing services to taxonomists for standard genome sequencing and annotation.</title>
        <authorList>
            <consortium name="The Broad Institute Genomics Platform"/>
            <consortium name="The Broad Institute Genome Sequencing Center for Infectious Disease"/>
            <person name="Wu L."/>
            <person name="Ma J."/>
        </authorList>
    </citation>
    <scope>NUCLEOTIDE SEQUENCE [LARGE SCALE GENOMIC DNA]</scope>
    <source>
        <strain evidence="3">KCTC 42456</strain>
    </source>
</reference>
<protein>
    <recommendedName>
        <fullName evidence="4">Carboxypeptidase regulatory-like domain-containing protein</fullName>
    </recommendedName>
</protein>
<keyword evidence="1" id="KW-0732">Signal</keyword>
<accession>A0ABW5TTI4</accession>
<gene>
    <name evidence="2" type="ORF">ACFSSE_10815</name>
</gene>